<reference evidence="2 3" key="1">
    <citation type="journal article" date="2018" name="J. Microbiol.">
        <title>Bacillus spongiae sp. nov., isolated from sponge of Jeju Island.</title>
        <authorList>
            <person name="Lee G.E."/>
            <person name="Im W.T."/>
            <person name="Park J.S."/>
        </authorList>
    </citation>
    <scope>NUCLEOTIDE SEQUENCE [LARGE SCALE GENOMIC DNA]</scope>
    <source>
        <strain evidence="2 3">135PIL107-10</strain>
    </source>
</reference>
<comment type="caution">
    <text evidence="2">The sequence shown here is derived from an EMBL/GenBank/DDBJ whole genome shotgun (WGS) entry which is preliminary data.</text>
</comment>
<accession>A0ABU8HJ51</accession>
<organism evidence="2 3">
    <name type="scientific">Bacillus spongiae</name>
    <dbReference type="NCBI Taxonomy" id="2683610"/>
    <lineage>
        <taxon>Bacteria</taxon>
        <taxon>Bacillati</taxon>
        <taxon>Bacillota</taxon>
        <taxon>Bacilli</taxon>
        <taxon>Bacillales</taxon>
        <taxon>Bacillaceae</taxon>
        <taxon>Bacillus</taxon>
    </lineage>
</organism>
<evidence type="ECO:0000313" key="2">
    <source>
        <dbReference type="EMBL" id="MEI5909307.1"/>
    </source>
</evidence>
<evidence type="ECO:0000256" key="1">
    <source>
        <dbReference type="SAM" id="MobiDB-lite"/>
    </source>
</evidence>
<gene>
    <name evidence="2" type="ORF">WAK64_19850</name>
</gene>
<feature type="compositionally biased region" description="Basic and acidic residues" evidence="1">
    <location>
        <begin position="50"/>
        <end position="65"/>
    </location>
</feature>
<dbReference type="Proteomes" id="UP001312865">
    <property type="component" value="Unassembled WGS sequence"/>
</dbReference>
<keyword evidence="3" id="KW-1185">Reference proteome</keyword>
<protein>
    <submittedName>
        <fullName evidence="2">Uncharacterized protein</fullName>
    </submittedName>
</protein>
<name>A0ABU8HJ51_9BACI</name>
<dbReference type="EMBL" id="JBBAXC010000023">
    <property type="protein sequence ID" value="MEI5909307.1"/>
    <property type="molecule type" value="Genomic_DNA"/>
</dbReference>
<feature type="region of interest" description="Disordered" evidence="1">
    <location>
        <begin position="27"/>
        <end position="65"/>
    </location>
</feature>
<dbReference type="RefSeq" id="WP_336588750.1">
    <property type="nucleotide sequence ID" value="NZ_JBBAXC010000023.1"/>
</dbReference>
<evidence type="ECO:0000313" key="3">
    <source>
        <dbReference type="Proteomes" id="UP001312865"/>
    </source>
</evidence>
<proteinExistence type="predicted"/>
<sequence>MFKHLRNKGTPTSFLMDYIKVNAKNLKRPSFNDAPNKKGERVGSLTEVEGSMKRDKAKQAPEKRREEIAEYSKALKKFGLTFADVVASSPKHQHSREKMKEIAVTIIDDLEIKNKLMKTGKLPPKELMEKTDIKKGKFERNGKYIIAVVLLLEGDYPHLQNYFMN</sequence>